<evidence type="ECO:0000313" key="1">
    <source>
        <dbReference type="EMBL" id="PWC24341.1"/>
    </source>
</evidence>
<reference evidence="1 3" key="1">
    <citation type="submission" date="2018-04" db="EMBL/GenBank/DDBJ databases">
        <title>Brenneria corticis sp.nov.</title>
        <authorList>
            <person name="Li Y."/>
        </authorList>
    </citation>
    <scope>NUCLEOTIDE SEQUENCE [LARGE SCALE GENOMIC DNA]</scope>
    <source>
        <strain evidence="1 3">LMG 2694</strain>
    </source>
</reference>
<evidence type="ECO:0008006" key="5">
    <source>
        <dbReference type="Google" id="ProtNLM"/>
    </source>
</evidence>
<reference evidence="2 4" key="2">
    <citation type="submission" date="2018-11" db="EMBL/GenBank/DDBJ databases">
        <title>Genome sequences of Brenneria nigrifluens and Brenneria rubrifaciens.</title>
        <authorList>
            <person name="Poret-Peterson A.T."/>
            <person name="McClean A.E."/>
            <person name="Kluepfel D.A."/>
        </authorList>
    </citation>
    <scope>NUCLEOTIDE SEQUENCE [LARGE SCALE GENOMIC DNA]</scope>
    <source>
        <strain evidence="2 4">ATCC 13028</strain>
    </source>
</reference>
<evidence type="ECO:0000313" key="4">
    <source>
        <dbReference type="Proteomes" id="UP000303847"/>
    </source>
</evidence>
<evidence type="ECO:0000313" key="3">
    <source>
        <dbReference type="Proteomes" id="UP000295985"/>
    </source>
</evidence>
<accession>A0A2U1URW8</accession>
<sequence>MVTLNKGVFVFVEGLARPLLREDMVCIPLLDSGMKWDISLIVGHESSAFSPRLLNFVSRFQQEIGGTCPLLI</sequence>
<proteinExistence type="predicted"/>
<dbReference type="RefSeq" id="WP_040343415.1">
    <property type="nucleotide sequence ID" value="NZ_CP034036.1"/>
</dbReference>
<evidence type="ECO:0000313" key="2">
    <source>
        <dbReference type="EMBL" id="QCR05939.1"/>
    </source>
</evidence>
<protein>
    <recommendedName>
        <fullName evidence="5">LysR substrate-binding domain-containing protein</fullName>
    </recommendedName>
</protein>
<keyword evidence="4" id="KW-1185">Reference proteome</keyword>
<dbReference type="OrthoDB" id="646694at2"/>
<dbReference type="Proteomes" id="UP000295985">
    <property type="component" value="Unassembled WGS sequence"/>
</dbReference>
<organism evidence="1 3">
    <name type="scientific">Brenneria nigrifluens DSM 30175 = ATCC 13028</name>
    <dbReference type="NCBI Taxonomy" id="1121120"/>
    <lineage>
        <taxon>Bacteria</taxon>
        <taxon>Pseudomonadati</taxon>
        <taxon>Pseudomonadota</taxon>
        <taxon>Gammaproteobacteria</taxon>
        <taxon>Enterobacterales</taxon>
        <taxon>Pectobacteriaceae</taxon>
        <taxon>Brenneria</taxon>
    </lineage>
</organism>
<name>A0A2U1URW8_9GAMM</name>
<dbReference type="AlphaFoldDB" id="A0A2U1URW8"/>
<dbReference type="Proteomes" id="UP000303847">
    <property type="component" value="Chromosome"/>
</dbReference>
<dbReference type="EMBL" id="QDKK01000014">
    <property type="protein sequence ID" value="PWC24341.1"/>
    <property type="molecule type" value="Genomic_DNA"/>
</dbReference>
<dbReference type="EMBL" id="CP034036">
    <property type="protein sequence ID" value="QCR05939.1"/>
    <property type="molecule type" value="Genomic_DNA"/>
</dbReference>
<gene>
    <name evidence="1" type="ORF">DDT54_09710</name>
    <name evidence="2" type="ORF">EH206_18200</name>
</gene>